<keyword evidence="3" id="KW-1185">Reference proteome</keyword>
<evidence type="ECO:0000313" key="3">
    <source>
        <dbReference type="Proteomes" id="UP000831485"/>
    </source>
</evidence>
<gene>
    <name evidence="2" type="ORF">M1B72_07135</name>
</gene>
<dbReference type="SUPFAM" id="SSF140931">
    <property type="entry name" value="Fic-like"/>
    <property type="match status" value="1"/>
</dbReference>
<organism evidence="2 3">
    <name type="scientific">Geomonas paludis</name>
    <dbReference type="NCBI Taxonomy" id="2740185"/>
    <lineage>
        <taxon>Bacteria</taxon>
        <taxon>Pseudomonadati</taxon>
        <taxon>Thermodesulfobacteriota</taxon>
        <taxon>Desulfuromonadia</taxon>
        <taxon>Geobacterales</taxon>
        <taxon>Geobacteraceae</taxon>
        <taxon>Geomonas</taxon>
    </lineage>
</organism>
<feature type="domain" description="Fido" evidence="1">
    <location>
        <begin position="133"/>
        <end position="285"/>
    </location>
</feature>
<dbReference type="RefSeq" id="WP_248647061.1">
    <property type="nucleotide sequence ID" value="NZ_CP096574.1"/>
</dbReference>
<dbReference type="EMBL" id="CP096574">
    <property type="protein sequence ID" value="UPU37471.1"/>
    <property type="molecule type" value="Genomic_DNA"/>
</dbReference>
<dbReference type="InterPro" id="IPR025758">
    <property type="entry name" value="Fic/DOC_N"/>
</dbReference>
<dbReference type="InterPro" id="IPR036597">
    <property type="entry name" value="Fido-like_dom_sf"/>
</dbReference>
<dbReference type="Gene3D" id="1.10.10.10">
    <property type="entry name" value="Winged helix-like DNA-binding domain superfamily/Winged helix DNA-binding domain"/>
    <property type="match status" value="1"/>
</dbReference>
<dbReference type="PROSITE" id="PS51459">
    <property type="entry name" value="FIDO"/>
    <property type="match status" value="1"/>
</dbReference>
<proteinExistence type="predicted"/>
<dbReference type="PANTHER" id="PTHR13504:SF38">
    <property type="entry name" value="FIDO DOMAIN-CONTAINING PROTEIN"/>
    <property type="match status" value="1"/>
</dbReference>
<dbReference type="InterPro" id="IPR040198">
    <property type="entry name" value="Fido_containing"/>
</dbReference>
<reference evidence="2" key="1">
    <citation type="submission" date="2022-04" db="EMBL/GenBank/DDBJ databases">
        <authorList>
            <person name="Liu G."/>
        </authorList>
    </citation>
    <scope>NUCLEOTIDE SEQUENCE</scope>
    <source>
        <strain evidence="2">RG22</strain>
    </source>
</reference>
<dbReference type="InterPro" id="IPR003812">
    <property type="entry name" value="Fido"/>
</dbReference>
<dbReference type="PANTHER" id="PTHR13504">
    <property type="entry name" value="FIDO DOMAIN-CONTAINING PROTEIN DDB_G0283145"/>
    <property type="match status" value="1"/>
</dbReference>
<dbReference type="Pfam" id="PF02661">
    <property type="entry name" value="Fic"/>
    <property type="match status" value="1"/>
</dbReference>
<dbReference type="Proteomes" id="UP000831485">
    <property type="component" value="Chromosome"/>
</dbReference>
<dbReference type="PIRSF" id="PIRSF038925">
    <property type="entry name" value="AMP-prot_trans"/>
    <property type="match status" value="1"/>
</dbReference>
<evidence type="ECO:0000259" key="1">
    <source>
        <dbReference type="PROSITE" id="PS51459"/>
    </source>
</evidence>
<accession>A0ABY4LHK9</accession>
<dbReference type="InterPro" id="IPR036390">
    <property type="entry name" value="WH_DNA-bd_sf"/>
</dbReference>
<dbReference type="InterPro" id="IPR026287">
    <property type="entry name" value="SoFic-like"/>
</dbReference>
<name>A0ABY4LHK9_9BACT</name>
<dbReference type="InterPro" id="IPR036388">
    <property type="entry name" value="WH-like_DNA-bd_sf"/>
</dbReference>
<sequence length="395" mass="43534">MRKTDLSPDRQQLLVPLDSHPGALALVPPPTPTHLQLPNLRGEIAKAHEALGRLQASAASLPNPNLITRTLDRREAVRSSQIEGTSSDLDDVLTFEATGSDEGLPPDVVVTLNYVKALEYGLAKVSQNGVGALDIELIKELHARLMEGVRGYGDKPGELRTRQNWIGGLRIYDAKFVPPPPDRVKECLEDLLRVLQYAPAEEDFYEVPLVMRMAIMHAQFETIHPFIDGNGRVGRIILPLMLAAEGYPPVYLAGFMKANQAAYYETLGAVQLKGEWTEWVRFVATGVEVACRESIQTAQELTALLAQWKERITALSLRSDAAAYRLPELLIGTPVLTATRAAEALGIAFPAANRALAQLQEAGIVDPLTDRKRNRVFVAKEVVELLSRPTLPERY</sequence>
<dbReference type="Pfam" id="PF13784">
    <property type="entry name" value="Fic_N"/>
    <property type="match status" value="1"/>
</dbReference>
<evidence type="ECO:0000313" key="2">
    <source>
        <dbReference type="EMBL" id="UPU37471.1"/>
    </source>
</evidence>
<dbReference type="Gene3D" id="1.10.3290.10">
    <property type="entry name" value="Fido-like domain"/>
    <property type="match status" value="1"/>
</dbReference>
<dbReference type="SUPFAM" id="SSF46785">
    <property type="entry name" value="Winged helix' DNA-binding domain"/>
    <property type="match status" value="1"/>
</dbReference>
<protein>
    <submittedName>
        <fullName evidence="2">Fic family protein</fullName>
    </submittedName>
</protein>